<dbReference type="InterPro" id="IPR013860">
    <property type="entry name" value="AreA_GATA"/>
</dbReference>
<evidence type="ECO:0000256" key="5">
    <source>
        <dbReference type="ARBA" id="ARBA00023015"/>
    </source>
</evidence>
<feature type="compositionally biased region" description="Low complexity" evidence="9">
    <location>
        <begin position="431"/>
        <end position="453"/>
    </location>
</feature>
<evidence type="ECO:0000256" key="9">
    <source>
        <dbReference type="SAM" id="MobiDB-lite"/>
    </source>
</evidence>
<evidence type="ECO:0000259" key="10">
    <source>
        <dbReference type="PROSITE" id="PS50114"/>
    </source>
</evidence>
<feature type="compositionally biased region" description="Polar residues" evidence="9">
    <location>
        <begin position="233"/>
        <end position="242"/>
    </location>
</feature>
<dbReference type="InterPro" id="IPR039355">
    <property type="entry name" value="Transcription_factor_GATA"/>
</dbReference>
<dbReference type="GO" id="GO:0000981">
    <property type="term" value="F:DNA-binding transcription factor activity, RNA polymerase II-specific"/>
    <property type="evidence" value="ECO:0007669"/>
    <property type="project" value="TreeGrafter"/>
</dbReference>
<feature type="compositionally biased region" description="Low complexity" evidence="9">
    <location>
        <begin position="243"/>
        <end position="252"/>
    </location>
</feature>
<dbReference type="InterPro" id="IPR000679">
    <property type="entry name" value="Znf_GATA"/>
</dbReference>
<gene>
    <name evidence="11" type="ORF">PACTADRAFT_51092</name>
</gene>
<dbReference type="Proteomes" id="UP000094236">
    <property type="component" value="Unassembled WGS sequence"/>
</dbReference>
<dbReference type="GO" id="GO:0000978">
    <property type="term" value="F:RNA polymerase II cis-regulatory region sequence-specific DNA binding"/>
    <property type="evidence" value="ECO:0007669"/>
    <property type="project" value="TreeGrafter"/>
</dbReference>
<evidence type="ECO:0000256" key="6">
    <source>
        <dbReference type="ARBA" id="ARBA00023163"/>
    </source>
</evidence>
<evidence type="ECO:0000313" key="12">
    <source>
        <dbReference type="Proteomes" id="UP000094236"/>
    </source>
</evidence>
<evidence type="ECO:0000256" key="7">
    <source>
        <dbReference type="ARBA" id="ARBA00023242"/>
    </source>
</evidence>
<keyword evidence="2" id="KW-0479">Metal-binding</keyword>
<sequence>MSNQSKDIVDFKGEVASELNCQTYESLKIWKMFSSKKSNLPNHQRIQNLSWRLNSISNSKKLARRNNQNMIIKPKMNLNHIRGANSGISNEEFDYIEHIRKMSKEEFDDYNNTSLSKVPLPVHTFKSRQQNIVNQTNPINIHNNNVMNIDHSPETANSLTSNSNSIFSSKYDHSLSVSSQFSNPPQAHYKPELASIIQDNIDNDNNNRHGDPSFDIENFLDFDNKNKFAGSNGSNGVINTDENNNNNNNNNNRALVGDSNFNEFDLVDLTKLDVLSEFGAGGDNHDITIFNSNRNHDVALHEKNFSLSNYINSLERAVKEENGKLDLTNKRKANKSFANKDNFFHNQDYNSSYKTNSTVDMTTNTFSQSVPISSTSSNKQPMRCHSCNTTTTPLWRKSTNEKNESLILCNACGLFLKLHGSLSKRGGTKNGNGDVIGNVNGNGNSNSNSSSNGHFADDQMGEVVDQFPNKRQQFDLFSIQKLQAQQHLPQQRAKASTMVNGVRSKIPEGDYDWLKFGL</sequence>
<dbReference type="PANTHER" id="PTHR10071:SF281">
    <property type="entry name" value="BOX A-BINDING FACTOR-RELATED"/>
    <property type="match status" value="1"/>
</dbReference>
<protein>
    <recommendedName>
        <fullName evidence="10">GATA-type domain-containing protein</fullName>
    </recommendedName>
</protein>
<dbReference type="CDD" id="cd00202">
    <property type="entry name" value="ZnF_GATA"/>
    <property type="match status" value="1"/>
</dbReference>
<name>A0A1E4TR15_PACTA</name>
<comment type="subcellular location">
    <subcellularLocation>
        <location evidence="1">Nucleus</location>
    </subcellularLocation>
</comment>
<dbReference type="InterPro" id="IPR013088">
    <property type="entry name" value="Znf_NHR/GATA"/>
</dbReference>
<evidence type="ECO:0000256" key="8">
    <source>
        <dbReference type="PROSITE-ProRule" id="PRU00094"/>
    </source>
</evidence>
<keyword evidence="12" id="KW-1185">Reference proteome</keyword>
<reference evidence="12" key="1">
    <citation type="submission" date="2016-05" db="EMBL/GenBank/DDBJ databases">
        <title>Comparative genomics of biotechnologically important yeasts.</title>
        <authorList>
            <consortium name="DOE Joint Genome Institute"/>
            <person name="Riley R."/>
            <person name="Haridas S."/>
            <person name="Wolfe K.H."/>
            <person name="Lopes M.R."/>
            <person name="Hittinger C.T."/>
            <person name="Goker M."/>
            <person name="Salamov A."/>
            <person name="Wisecaver J."/>
            <person name="Long T.M."/>
            <person name="Aerts A.L."/>
            <person name="Barry K."/>
            <person name="Choi C."/>
            <person name="Clum A."/>
            <person name="Coughlan A.Y."/>
            <person name="Deshpande S."/>
            <person name="Douglass A.P."/>
            <person name="Hanson S.J."/>
            <person name="Klenk H.-P."/>
            <person name="Labutti K."/>
            <person name="Lapidus A."/>
            <person name="Lindquist E."/>
            <person name="Lipzen A."/>
            <person name="Meier-Kolthoff J.P."/>
            <person name="Ohm R.A."/>
            <person name="Otillar R.P."/>
            <person name="Pangilinan J."/>
            <person name="Peng Y."/>
            <person name="Rokas A."/>
            <person name="Rosa C.A."/>
            <person name="Scheuner C."/>
            <person name="Sibirny A.A."/>
            <person name="Slot J.C."/>
            <person name="Stielow J.B."/>
            <person name="Sun H."/>
            <person name="Kurtzman C.P."/>
            <person name="Blackwell M."/>
            <person name="Grigoriev I.V."/>
            <person name="Jeffries T.W."/>
        </authorList>
    </citation>
    <scope>NUCLEOTIDE SEQUENCE [LARGE SCALE GENOMIC DNA]</scope>
    <source>
        <strain evidence="12">NRRL Y-2460</strain>
    </source>
</reference>
<dbReference type="OrthoDB" id="515401at2759"/>
<dbReference type="STRING" id="669874.A0A1E4TR15"/>
<evidence type="ECO:0000256" key="3">
    <source>
        <dbReference type="ARBA" id="ARBA00022771"/>
    </source>
</evidence>
<dbReference type="AlphaFoldDB" id="A0A1E4TR15"/>
<keyword evidence="4" id="KW-0862">Zinc</keyword>
<keyword evidence="7" id="KW-0539">Nucleus</keyword>
<keyword evidence="5" id="KW-0805">Transcription regulation</keyword>
<dbReference type="Gene3D" id="3.30.50.10">
    <property type="entry name" value="Erythroid Transcription Factor GATA-1, subunit A"/>
    <property type="match status" value="1"/>
</dbReference>
<feature type="region of interest" description="Disordered" evidence="9">
    <location>
        <begin position="426"/>
        <end position="457"/>
    </location>
</feature>
<dbReference type="EMBL" id="KV454016">
    <property type="protein sequence ID" value="ODV94216.1"/>
    <property type="molecule type" value="Genomic_DNA"/>
</dbReference>
<dbReference type="SUPFAM" id="SSF57716">
    <property type="entry name" value="Glucocorticoid receptor-like (DNA-binding domain)"/>
    <property type="match status" value="1"/>
</dbReference>
<evidence type="ECO:0000256" key="1">
    <source>
        <dbReference type="ARBA" id="ARBA00004123"/>
    </source>
</evidence>
<proteinExistence type="predicted"/>
<dbReference type="GO" id="GO:0000122">
    <property type="term" value="P:negative regulation of transcription by RNA polymerase II"/>
    <property type="evidence" value="ECO:0007669"/>
    <property type="project" value="TreeGrafter"/>
</dbReference>
<evidence type="ECO:0000256" key="4">
    <source>
        <dbReference type="ARBA" id="ARBA00022833"/>
    </source>
</evidence>
<dbReference type="SMART" id="SM00401">
    <property type="entry name" value="ZnF_GATA"/>
    <property type="match status" value="1"/>
</dbReference>
<evidence type="ECO:0000313" key="11">
    <source>
        <dbReference type="EMBL" id="ODV94216.1"/>
    </source>
</evidence>
<dbReference type="GO" id="GO:0005634">
    <property type="term" value="C:nucleus"/>
    <property type="evidence" value="ECO:0007669"/>
    <property type="project" value="UniProtKB-SubCell"/>
</dbReference>
<keyword evidence="6" id="KW-0804">Transcription</keyword>
<keyword evidence="3 8" id="KW-0863">Zinc-finger</keyword>
<dbReference type="PANTHER" id="PTHR10071">
    <property type="entry name" value="TRANSCRIPTION FACTOR GATA FAMILY MEMBER"/>
    <property type="match status" value="1"/>
</dbReference>
<feature type="region of interest" description="Disordered" evidence="9">
    <location>
        <begin position="233"/>
        <end position="253"/>
    </location>
</feature>
<organism evidence="11 12">
    <name type="scientific">Pachysolen tannophilus NRRL Y-2460</name>
    <dbReference type="NCBI Taxonomy" id="669874"/>
    <lineage>
        <taxon>Eukaryota</taxon>
        <taxon>Fungi</taxon>
        <taxon>Dikarya</taxon>
        <taxon>Ascomycota</taxon>
        <taxon>Saccharomycotina</taxon>
        <taxon>Pichiomycetes</taxon>
        <taxon>Pachysolenaceae</taxon>
        <taxon>Pachysolen</taxon>
    </lineage>
</organism>
<dbReference type="PROSITE" id="PS50114">
    <property type="entry name" value="GATA_ZN_FINGER_2"/>
    <property type="match status" value="1"/>
</dbReference>
<evidence type="ECO:0000256" key="2">
    <source>
        <dbReference type="ARBA" id="ARBA00022723"/>
    </source>
</evidence>
<dbReference type="GO" id="GO:0045944">
    <property type="term" value="P:positive regulation of transcription by RNA polymerase II"/>
    <property type="evidence" value="ECO:0007669"/>
    <property type="project" value="TreeGrafter"/>
</dbReference>
<dbReference type="GO" id="GO:0008270">
    <property type="term" value="F:zinc ion binding"/>
    <property type="evidence" value="ECO:0007669"/>
    <property type="project" value="UniProtKB-KW"/>
</dbReference>
<dbReference type="Pfam" id="PF00320">
    <property type="entry name" value="GATA"/>
    <property type="match status" value="1"/>
</dbReference>
<dbReference type="Pfam" id="PF08550">
    <property type="entry name" value="GATA_AreA"/>
    <property type="match status" value="1"/>
</dbReference>
<accession>A0A1E4TR15</accession>
<feature type="domain" description="GATA-type" evidence="10">
    <location>
        <begin position="378"/>
        <end position="420"/>
    </location>
</feature>